<name>A0AC35UHL6_9BILA</name>
<reference evidence="2" key="1">
    <citation type="submission" date="2016-11" db="UniProtKB">
        <authorList>
            <consortium name="WormBaseParasite"/>
        </authorList>
    </citation>
    <scope>IDENTIFICATION</scope>
    <source>
        <strain evidence="2">KR3021</strain>
    </source>
</reference>
<organism evidence="1 2">
    <name type="scientific">Rhabditophanes sp. KR3021</name>
    <dbReference type="NCBI Taxonomy" id="114890"/>
    <lineage>
        <taxon>Eukaryota</taxon>
        <taxon>Metazoa</taxon>
        <taxon>Ecdysozoa</taxon>
        <taxon>Nematoda</taxon>
        <taxon>Chromadorea</taxon>
        <taxon>Rhabditida</taxon>
        <taxon>Tylenchina</taxon>
        <taxon>Panagrolaimomorpha</taxon>
        <taxon>Strongyloidoidea</taxon>
        <taxon>Alloionematidae</taxon>
        <taxon>Rhabditophanes</taxon>
    </lineage>
</organism>
<evidence type="ECO:0000313" key="2">
    <source>
        <dbReference type="WBParaSite" id="RSKR_0001162300.1"/>
    </source>
</evidence>
<protein>
    <submittedName>
        <fullName evidence="2">CX domain-containing protein</fullName>
    </submittedName>
</protein>
<accession>A0AC35UHL6</accession>
<dbReference type="WBParaSite" id="RSKR_0001162300.1">
    <property type="protein sequence ID" value="RSKR_0001162300.1"/>
    <property type="gene ID" value="RSKR_0001162300"/>
</dbReference>
<dbReference type="Proteomes" id="UP000095286">
    <property type="component" value="Unplaced"/>
</dbReference>
<sequence>MSSTFQVSGGTPSGDNEVRQHGSIGRFSNSVNDGPDSSFIKCIYFDKYNSNLTVPVLCQKPLGCCTEGCCPRDTLSTQCLFILLGFVLLVFLGGCCIWIISYQKSKLEQRKNEREYYREREYEDNMSQAGGYHHHQAMPYSVYGTGVPG</sequence>
<evidence type="ECO:0000313" key="1">
    <source>
        <dbReference type="Proteomes" id="UP000095286"/>
    </source>
</evidence>
<proteinExistence type="predicted"/>